<dbReference type="RefSeq" id="WP_107968526.1">
    <property type="nucleotide sequence ID" value="NZ_NWBU01000010.1"/>
</dbReference>
<dbReference type="EMBL" id="NWBU01000010">
    <property type="protein sequence ID" value="PTQ10178.1"/>
    <property type="molecule type" value="Genomic_DNA"/>
</dbReference>
<proteinExistence type="predicted"/>
<dbReference type="GO" id="GO:0004493">
    <property type="term" value="F:methylmalonyl-CoA epimerase activity"/>
    <property type="evidence" value="ECO:0007669"/>
    <property type="project" value="TreeGrafter"/>
</dbReference>
<dbReference type="InterPro" id="IPR029068">
    <property type="entry name" value="Glyas_Bleomycin-R_OHBP_Dase"/>
</dbReference>
<comment type="caution">
    <text evidence="3">The sequence shown here is derived from an EMBL/GenBank/DDBJ whole genome shotgun (WGS) entry which is preliminary data.</text>
</comment>
<dbReference type="Gene3D" id="3.10.180.10">
    <property type="entry name" value="2,3-Dihydroxybiphenyl 1,2-Dioxygenase, domain 1"/>
    <property type="match status" value="1"/>
</dbReference>
<sequence length="177" mass="18784">MPSAPRAIDHVGLTVPDIEAATRFLAQAFDGRPVYDVQPIGQPPMAGAETERQLGLPKGAKIIHMRLIRIGDGPSIELFQFADAPQSSPAALPDFGFQHVALYVDDIDAAANRFEAAGGTLLSPPHPLGGVEDQGRNRGVYGRAPWGSLFELISYPDGIAYPGGTTRWTPAPEGKSA</sequence>
<dbReference type="PANTHER" id="PTHR43048:SF6">
    <property type="entry name" value="BLR8189 PROTEIN"/>
    <property type="match status" value="1"/>
</dbReference>
<dbReference type="InterPro" id="IPR051785">
    <property type="entry name" value="MMCE/EMCE_epimerase"/>
</dbReference>
<name>A0A2T5FWP0_9SPHN</name>
<dbReference type="PROSITE" id="PS51819">
    <property type="entry name" value="VOC"/>
    <property type="match status" value="1"/>
</dbReference>
<keyword evidence="1" id="KW-0479">Metal-binding</keyword>
<gene>
    <name evidence="3" type="ORF">CLG96_13745</name>
</gene>
<dbReference type="Pfam" id="PF13669">
    <property type="entry name" value="Glyoxalase_4"/>
    <property type="match status" value="1"/>
</dbReference>
<evidence type="ECO:0000313" key="4">
    <source>
        <dbReference type="Proteomes" id="UP000244162"/>
    </source>
</evidence>
<evidence type="ECO:0000313" key="3">
    <source>
        <dbReference type="EMBL" id="PTQ10178.1"/>
    </source>
</evidence>
<evidence type="ECO:0000259" key="2">
    <source>
        <dbReference type="PROSITE" id="PS51819"/>
    </source>
</evidence>
<dbReference type="GO" id="GO:0046491">
    <property type="term" value="P:L-methylmalonyl-CoA metabolic process"/>
    <property type="evidence" value="ECO:0007669"/>
    <property type="project" value="TreeGrafter"/>
</dbReference>
<evidence type="ECO:0000256" key="1">
    <source>
        <dbReference type="ARBA" id="ARBA00022723"/>
    </source>
</evidence>
<dbReference type="SUPFAM" id="SSF54593">
    <property type="entry name" value="Glyoxalase/Bleomycin resistance protein/Dihydroxybiphenyl dioxygenase"/>
    <property type="match status" value="1"/>
</dbReference>
<protein>
    <submittedName>
        <fullName evidence="3">Glyoxalase</fullName>
    </submittedName>
</protein>
<organism evidence="3 4">
    <name type="scientific">Sphingomonas oleivorans</name>
    <dbReference type="NCBI Taxonomy" id="1735121"/>
    <lineage>
        <taxon>Bacteria</taxon>
        <taxon>Pseudomonadati</taxon>
        <taxon>Pseudomonadota</taxon>
        <taxon>Alphaproteobacteria</taxon>
        <taxon>Sphingomonadales</taxon>
        <taxon>Sphingomonadaceae</taxon>
        <taxon>Sphingomonas</taxon>
    </lineage>
</organism>
<dbReference type="GO" id="GO:0046872">
    <property type="term" value="F:metal ion binding"/>
    <property type="evidence" value="ECO:0007669"/>
    <property type="project" value="UniProtKB-KW"/>
</dbReference>
<keyword evidence="4" id="KW-1185">Reference proteome</keyword>
<dbReference type="PANTHER" id="PTHR43048">
    <property type="entry name" value="METHYLMALONYL-COA EPIMERASE"/>
    <property type="match status" value="1"/>
</dbReference>
<accession>A0A2T5FWP0</accession>
<reference evidence="3 4" key="1">
    <citation type="submission" date="2017-09" db="EMBL/GenBank/DDBJ databases">
        <title>Sphingomonas panjinensis sp.nov., isolated from oil-contaminated soil.</title>
        <authorList>
            <person name="Wang L."/>
            <person name="Chen L."/>
        </authorList>
    </citation>
    <scope>NUCLEOTIDE SEQUENCE [LARGE SCALE GENOMIC DNA]</scope>
    <source>
        <strain evidence="3 4">FW-11</strain>
    </source>
</reference>
<feature type="domain" description="VOC" evidence="2">
    <location>
        <begin position="7"/>
        <end position="155"/>
    </location>
</feature>
<dbReference type="Proteomes" id="UP000244162">
    <property type="component" value="Unassembled WGS sequence"/>
</dbReference>
<dbReference type="AlphaFoldDB" id="A0A2T5FWP0"/>
<dbReference type="InterPro" id="IPR037523">
    <property type="entry name" value="VOC_core"/>
</dbReference>
<dbReference type="OrthoDB" id="2613830at2"/>